<evidence type="ECO:0000313" key="2">
    <source>
        <dbReference type="EMBL" id="KAJ4181748.1"/>
    </source>
</evidence>
<organism evidence="2 3">
    <name type="scientific">Fusarium falciforme</name>
    <dbReference type="NCBI Taxonomy" id="195108"/>
    <lineage>
        <taxon>Eukaryota</taxon>
        <taxon>Fungi</taxon>
        <taxon>Dikarya</taxon>
        <taxon>Ascomycota</taxon>
        <taxon>Pezizomycotina</taxon>
        <taxon>Sordariomycetes</taxon>
        <taxon>Hypocreomycetidae</taxon>
        <taxon>Hypocreales</taxon>
        <taxon>Nectriaceae</taxon>
        <taxon>Fusarium</taxon>
        <taxon>Fusarium solani species complex</taxon>
    </lineage>
</organism>
<protein>
    <submittedName>
        <fullName evidence="2">Uncharacterized protein</fullName>
    </submittedName>
</protein>
<gene>
    <name evidence="2" type="ORF">NW755_010746</name>
</gene>
<keyword evidence="1" id="KW-1133">Transmembrane helix</keyword>
<evidence type="ECO:0000256" key="1">
    <source>
        <dbReference type="SAM" id="Phobius"/>
    </source>
</evidence>
<dbReference type="AlphaFoldDB" id="A0A9W8UYB9"/>
<reference evidence="2" key="1">
    <citation type="submission" date="2022-09" db="EMBL/GenBank/DDBJ databases">
        <title>Fusarium specimens isolated from Avocado Roots.</title>
        <authorList>
            <person name="Stajich J."/>
            <person name="Roper C."/>
            <person name="Heimlech-Rivalta G."/>
        </authorList>
    </citation>
    <scope>NUCLEOTIDE SEQUENCE</scope>
    <source>
        <strain evidence="2">A02</strain>
    </source>
</reference>
<comment type="caution">
    <text evidence="2">The sequence shown here is derived from an EMBL/GenBank/DDBJ whole genome shotgun (WGS) entry which is preliminary data.</text>
</comment>
<keyword evidence="3" id="KW-1185">Reference proteome</keyword>
<accession>A0A9W8UYB9</accession>
<keyword evidence="1" id="KW-0472">Membrane</keyword>
<sequence length="119" mass="13621">MADSWDAPIQTRPDNGGSWFELSMEPKSFITLTTAVVPTVQPTALAEETPSKGTTPWLYATVGCIIVIVFLLIFICIQWMGHRQVHREDKSRKQAERRVEAIMRDNREYQKDEEEGARP</sequence>
<proteinExistence type="predicted"/>
<name>A0A9W8UYB9_9HYPO</name>
<dbReference type="EMBL" id="JAOQAV010000038">
    <property type="protein sequence ID" value="KAJ4181748.1"/>
    <property type="molecule type" value="Genomic_DNA"/>
</dbReference>
<dbReference type="Proteomes" id="UP001152087">
    <property type="component" value="Unassembled WGS sequence"/>
</dbReference>
<dbReference type="OrthoDB" id="5106367at2759"/>
<evidence type="ECO:0000313" key="3">
    <source>
        <dbReference type="Proteomes" id="UP001152087"/>
    </source>
</evidence>
<feature type="transmembrane region" description="Helical" evidence="1">
    <location>
        <begin position="57"/>
        <end position="77"/>
    </location>
</feature>
<keyword evidence="1" id="KW-0812">Transmembrane</keyword>